<dbReference type="EMBL" id="BMIF01000019">
    <property type="protein sequence ID" value="GGA81033.1"/>
    <property type="molecule type" value="Genomic_DNA"/>
</dbReference>
<keyword evidence="1 2" id="KW-0732">Signal</keyword>
<gene>
    <name evidence="3" type="ORF">GCM10011385_39110</name>
</gene>
<dbReference type="Gene3D" id="3.40.190.170">
    <property type="entry name" value="Bacterial extracellular solute-binding protein, family 7"/>
    <property type="match status" value="1"/>
</dbReference>
<dbReference type="AlphaFoldDB" id="A0A916S2Q2"/>
<dbReference type="CDD" id="cd13602">
    <property type="entry name" value="PBP2_TRAP_BpDctp6_7"/>
    <property type="match status" value="1"/>
</dbReference>
<feature type="chain" id="PRO_5037747034" evidence="2">
    <location>
        <begin position="24"/>
        <end position="328"/>
    </location>
</feature>
<proteinExistence type="predicted"/>
<dbReference type="InterPro" id="IPR038404">
    <property type="entry name" value="TRAP_DctP_sf"/>
</dbReference>
<comment type="caution">
    <text evidence="3">The sequence shown here is derived from an EMBL/GenBank/DDBJ whole genome shotgun (WGS) entry which is preliminary data.</text>
</comment>
<dbReference type="Proteomes" id="UP000636264">
    <property type="component" value="Unassembled WGS sequence"/>
</dbReference>
<keyword evidence="4" id="KW-1185">Reference proteome</keyword>
<protein>
    <submittedName>
        <fullName evidence="3">Exported solute-binding protein</fullName>
    </submittedName>
</protein>
<dbReference type="PANTHER" id="PTHR33376:SF4">
    <property type="entry name" value="SIALIC ACID-BINDING PERIPLASMIC PROTEIN SIAP"/>
    <property type="match status" value="1"/>
</dbReference>
<evidence type="ECO:0000313" key="4">
    <source>
        <dbReference type="Proteomes" id="UP000636264"/>
    </source>
</evidence>
<feature type="signal peptide" evidence="2">
    <location>
        <begin position="1"/>
        <end position="23"/>
    </location>
</feature>
<accession>A0A916S2Q2</accession>
<sequence length="328" mass="35388">MKNFVLSAALIGGMAAATSASIAQEYTWDMPDVFSRTSSDGVADVTFAELVAEKSGGRIKIVHHFDGSLGYKGVDHLEAVQDGGVPLARHALSYYGGYDPIFLLSSLPFLMQNEADLNALYEVYEPHLAITLEGYNQVLVSAGIFPPSGIWSRKPVEDLAALQGLKIRAFDLSSLETFSGAGAAAINMNWGDVMPALSSGAIDAVVTSADLGINSGLNDYLPSFTEINWAIPISVVTINKDVWDGLPEDLQQAIKEAGAETTKRTFARLSVQVGENYDAMRAKGVAVIDKPNPDLREKLVESAKPFIEEWRKTAGENAVILDEYNAKR</sequence>
<organism evidence="3 4">
    <name type="scientific">Nitratireductor aestuarii</name>
    <dbReference type="NCBI Taxonomy" id="1735103"/>
    <lineage>
        <taxon>Bacteria</taxon>
        <taxon>Pseudomonadati</taxon>
        <taxon>Pseudomonadota</taxon>
        <taxon>Alphaproteobacteria</taxon>
        <taxon>Hyphomicrobiales</taxon>
        <taxon>Phyllobacteriaceae</taxon>
        <taxon>Nitratireductor</taxon>
    </lineage>
</organism>
<reference evidence="3" key="2">
    <citation type="submission" date="2020-09" db="EMBL/GenBank/DDBJ databases">
        <authorList>
            <person name="Sun Q."/>
            <person name="Zhou Y."/>
        </authorList>
    </citation>
    <scope>NUCLEOTIDE SEQUENCE</scope>
    <source>
        <strain evidence="3">CGMCC 1.15320</strain>
    </source>
</reference>
<dbReference type="Pfam" id="PF03480">
    <property type="entry name" value="DctP"/>
    <property type="match status" value="1"/>
</dbReference>
<evidence type="ECO:0000256" key="1">
    <source>
        <dbReference type="ARBA" id="ARBA00022729"/>
    </source>
</evidence>
<evidence type="ECO:0000256" key="2">
    <source>
        <dbReference type="SAM" id="SignalP"/>
    </source>
</evidence>
<evidence type="ECO:0000313" key="3">
    <source>
        <dbReference type="EMBL" id="GGA81033.1"/>
    </source>
</evidence>
<name>A0A916S2Q2_9HYPH</name>
<dbReference type="PANTHER" id="PTHR33376">
    <property type="match status" value="1"/>
</dbReference>
<dbReference type="SUPFAM" id="SSF53850">
    <property type="entry name" value="Periplasmic binding protein-like II"/>
    <property type="match status" value="1"/>
</dbReference>
<dbReference type="GO" id="GO:0055085">
    <property type="term" value="P:transmembrane transport"/>
    <property type="evidence" value="ECO:0007669"/>
    <property type="project" value="InterPro"/>
</dbReference>
<dbReference type="InterPro" id="IPR018389">
    <property type="entry name" value="DctP_fam"/>
</dbReference>
<dbReference type="NCBIfam" id="NF037995">
    <property type="entry name" value="TRAP_S1"/>
    <property type="match status" value="1"/>
</dbReference>
<reference evidence="3" key="1">
    <citation type="journal article" date="2014" name="Int. J. Syst. Evol. Microbiol.">
        <title>Complete genome sequence of Corynebacterium casei LMG S-19264T (=DSM 44701T), isolated from a smear-ripened cheese.</title>
        <authorList>
            <consortium name="US DOE Joint Genome Institute (JGI-PGF)"/>
            <person name="Walter F."/>
            <person name="Albersmeier A."/>
            <person name="Kalinowski J."/>
            <person name="Ruckert C."/>
        </authorList>
    </citation>
    <scope>NUCLEOTIDE SEQUENCE</scope>
    <source>
        <strain evidence="3">CGMCC 1.15320</strain>
    </source>
</reference>